<dbReference type="Proteomes" id="UP000075884">
    <property type="component" value="Unassembled WGS sequence"/>
</dbReference>
<keyword evidence="3" id="KW-1185">Reference proteome</keyword>
<sequence length="38" mass="4664">MRRRTRRPRTTLTLPSRRPRRRRTRSTLTPPLSTHTHT</sequence>
<protein>
    <submittedName>
        <fullName evidence="2">Uncharacterized protein</fullName>
    </submittedName>
</protein>
<proteinExistence type="predicted"/>
<dbReference type="VEuPathDB" id="VectorBase:ADIR014113"/>
<evidence type="ECO:0000313" key="3">
    <source>
        <dbReference type="Proteomes" id="UP000075884"/>
    </source>
</evidence>
<feature type="compositionally biased region" description="Low complexity" evidence="1">
    <location>
        <begin position="26"/>
        <end position="38"/>
    </location>
</feature>
<reference evidence="2" key="2">
    <citation type="submission" date="2020-05" db="UniProtKB">
        <authorList>
            <consortium name="EnsemblMetazoa"/>
        </authorList>
    </citation>
    <scope>IDENTIFICATION</scope>
    <source>
        <strain evidence="2">WRAIR2</strain>
    </source>
</reference>
<evidence type="ECO:0000313" key="2">
    <source>
        <dbReference type="EnsemblMetazoa" id="ADIR014113-PA"/>
    </source>
</evidence>
<accession>A0A182NW27</accession>
<evidence type="ECO:0000256" key="1">
    <source>
        <dbReference type="SAM" id="MobiDB-lite"/>
    </source>
</evidence>
<reference evidence="3" key="1">
    <citation type="submission" date="2013-03" db="EMBL/GenBank/DDBJ databases">
        <title>The Genome Sequence of Anopheles dirus WRAIR2.</title>
        <authorList>
            <consortium name="The Broad Institute Genomics Platform"/>
            <person name="Neafsey D.E."/>
            <person name="Walton C."/>
            <person name="Walker B."/>
            <person name="Young S.K."/>
            <person name="Zeng Q."/>
            <person name="Gargeya S."/>
            <person name="Fitzgerald M."/>
            <person name="Haas B."/>
            <person name="Abouelleil A."/>
            <person name="Allen A.W."/>
            <person name="Alvarado L."/>
            <person name="Arachchi H.M."/>
            <person name="Berlin A.M."/>
            <person name="Chapman S.B."/>
            <person name="Gainer-Dewar J."/>
            <person name="Goldberg J."/>
            <person name="Griggs A."/>
            <person name="Gujja S."/>
            <person name="Hansen M."/>
            <person name="Howarth C."/>
            <person name="Imamovic A."/>
            <person name="Ireland A."/>
            <person name="Larimer J."/>
            <person name="McCowan C."/>
            <person name="Murphy C."/>
            <person name="Pearson M."/>
            <person name="Poon T.W."/>
            <person name="Priest M."/>
            <person name="Roberts A."/>
            <person name="Saif S."/>
            <person name="Shea T."/>
            <person name="Sisk P."/>
            <person name="Sykes S."/>
            <person name="Wortman J."/>
            <person name="Nusbaum C."/>
            <person name="Birren B."/>
        </authorList>
    </citation>
    <scope>NUCLEOTIDE SEQUENCE [LARGE SCALE GENOMIC DNA]</scope>
    <source>
        <strain evidence="3">WRAIR2</strain>
    </source>
</reference>
<name>A0A182NW27_9DIPT</name>
<organism evidence="2 3">
    <name type="scientific">Anopheles dirus</name>
    <dbReference type="NCBI Taxonomy" id="7168"/>
    <lineage>
        <taxon>Eukaryota</taxon>
        <taxon>Metazoa</taxon>
        <taxon>Ecdysozoa</taxon>
        <taxon>Arthropoda</taxon>
        <taxon>Hexapoda</taxon>
        <taxon>Insecta</taxon>
        <taxon>Pterygota</taxon>
        <taxon>Neoptera</taxon>
        <taxon>Endopterygota</taxon>
        <taxon>Diptera</taxon>
        <taxon>Nematocera</taxon>
        <taxon>Culicoidea</taxon>
        <taxon>Culicidae</taxon>
        <taxon>Anophelinae</taxon>
        <taxon>Anopheles</taxon>
    </lineage>
</organism>
<dbReference type="EnsemblMetazoa" id="ADIR014113-RA">
    <property type="protein sequence ID" value="ADIR014113-PA"/>
    <property type="gene ID" value="ADIR014113"/>
</dbReference>
<feature type="region of interest" description="Disordered" evidence="1">
    <location>
        <begin position="1"/>
        <end position="38"/>
    </location>
</feature>
<dbReference type="AlphaFoldDB" id="A0A182NW27"/>